<organism evidence="2 3">
    <name type="scientific">Heracleum sosnowskyi</name>
    <dbReference type="NCBI Taxonomy" id="360622"/>
    <lineage>
        <taxon>Eukaryota</taxon>
        <taxon>Viridiplantae</taxon>
        <taxon>Streptophyta</taxon>
        <taxon>Embryophyta</taxon>
        <taxon>Tracheophyta</taxon>
        <taxon>Spermatophyta</taxon>
        <taxon>Magnoliopsida</taxon>
        <taxon>eudicotyledons</taxon>
        <taxon>Gunneridae</taxon>
        <taxon>Pentapetalae</taxon>
        <taxon>asterids</taxon>
        <taxon>campanulids</taxon>
        <taxon>Apiales</taxon>
        <taxon>Apiaceae</taxon>
        <taxon>Apioideae</taxon>
        <taxon>apioid superclade</taxon>
        <taxon>Tordylieae</taxon>
        <taxon>Tordyliinae</taxon>
        <taxon>Heracleum</taxon>
    </lineage>
</organism>
<sequence length="425" mass="47708">MALEGWPFFTVHDAIDLRQDRAQLTHQESQSQTYLSIRLRDVIPEDFDIHTERFSWANPGEFIGFFTLNENLVPEAVEQEGGEHVLLLLIVISRCVKRGHFSYSSAHRHSATCIPLSFCGSTNFQFGLMSTLSAGEMPAQAVSVDYLLNRFENFPEADKTFTNFLMAMHNDGFPNHQSFIELDEPLAQPPEHPQRYYVHWVEGFGPDDYLNNNLVAYADGIKDAVLYYGGVLAEFYMRDGFVPERNGRGPMQVHVFGDPGPQGTLVSGIKRKREEFAGPSQKREGGPGEEGGQGQGRKGKFRGGSSSRWWQGRKGRKGQGRKGKFRGGSSSRWWQGRKGQGKGRKGKFRGGSSSRWWQGRKGGQGRKGKFRGGSSSRWWQGRKGQGKGRKGKFRGGSSSRWWQGRKGGQGRGRKGKFRGGSSSRW</sequence>
<reference evidence="2" key="1">
    <citation type="submission" date="2023-02" db="EMBL/GenBank/DDBJ databases">
        <title>Genome of toxic invasive species Heracleum sosnowskyi carries increased number of genes despite the absence of recent whole-genome duplications.</title>
        <authorList>
            <person name="Schelkunov M."/>
            <person name="Shtratnikova V."/>
            <person name="Makarenko M."/>
            <person name="Klepikova A."/>
            <person name="Omelchenko D."/>
            <person name="Novikova G."/>
            <person name="Obukhova E."/>
            <person name="Bogdanov V."/>
            <person name="Penin A."/>
            <person name="Logacheva M."/>
        </authorList>
    </citation>
    <scope>NUCLEOTIDE SEQUENCE</scope>
    <source>
        <strain evidence="2">Hsosn_3</strain>
        <tissue evidence="2">Leaf</tissue>
    </source>
</reference>
<feature type="compositionally biased region" description="Basic and acidic residues" evidence="1">
    <location>
        <begin position="276"/>
        <end position="286"/>
    </location>
</feature>
<feature type="compositionally biased region" description="Low complexity" evidence="1">
    <location>
        <begin position="372"/>
        <end position="382"/>
    </location>
</feature>
<gene>
    <name evidence="2" type="ORF">POM88_050795</name>
</gene>
<dbReference type="Proteomes" id="UP001237642">
    <property type="component" value="Unassembled WGS sequence"/>
</dbReference>
<evidence type="ECO:0000313" key="2">
    <source>
        <dbReference type="EMBL" id="KAK1357539.1"/>
    </source>
</evidence>
<protein>
    <submittedName>
        <fullName evidence="2">Uncharacterized protein</fullName>
    </submittedName>
</protein>
<reference evidence="2" key="2">
    <citation type="submission" date="2023-05" db="EMBL/GenBank/DDBJ databases">
        <authorList>
            <person name="Schelkunov M.I."/>
        </authorList>
    </citation>
    <scope>NUCLEOTIDE SEQUENCE</scope>
    <source>
        <strain evidence="2">Hsosn_3</strain>
        <tissue evidence="2">Leaf</tissue>
    </source>
</reference>
<feature type="compositionally biased region" description="Basic residues" evidence="1">
    <location>
        <begin position="339"/>
        <end position="348"/>
    </location>
</feature>
<feature type="compositionally biased region" description="Low complexity" evidence="1">
    <location>
        <begin position="350"/>
        <end position="359"/>
    </location>
</feature>
<evidence type="ECO:0000256" key="1">
    <source>
        <dbReference type="SAM" id="MobiDB-lite"/>
    </source>
</evidence>
<comment type="caution">
    <text evidence="2">The sequence shown here is derived from an EMBL/GenBank/DDBJ whole genome shotgun (WGS) entry which is preliminary data.</text>
</comment>
<feature type="compositionally biased region" description="Low complexity" evidence="1">
    <location>
        <begin position="395"/>
        <end position="404"/>
    </location>
</feature>
<feature type="compositionally biased region" description="Basic residues" evidence="1">
    <location>
        <begin position="384"/>
        <end position="393"/>
    </location>
</feature>
<evidence type="ECO:0000313" key="3">
    <source>
        <dbReference type="Proteomes" id="UP001237642"/>
    </source>
</evidence>
<feature type="compositionally biased region" description="Basic residues" evidence="1">
    <location>
        <begin position="311"/>
        <end position="325"/>
    </location>
</feature>
<feature type="compositionally biased region" description="Low complexity" evidence="1">
    <location>
        <begin position="327"/>
        <end position="337"/>
    </location>
</feature>
<accession>A0AAD8H0J7</accession>
<feature type="region of interest" description="Disordered" evidence="1">
    <location>
        <begin position="276"/>
        <end position="425"/>
    </location>
</feature>
<proteinExistence type="predicted"/>
<keyword evidence="3" id="KW-1185">Reference proteome</keyword>
<dbReference type="AlphaFoldDB" id="A0AAD8H0J7"/>
<name>A0AAD8H0J7_9APIA</name>
<dbReference type="EMBL" id="JAUIZM010000011">
    <property type="protein sequence ID" value="KAK1357539.1"/>
    <property type="molecule type" value="Genomic_DNA"/>
</dbReference>